<dbReference type="GO" id="GO:0000155">
    <property type="term" value="F:phosphorelay sensor kinase activity"/>
    <property type="evidence" value="ECO:0007669"/>
    <property type="project" value="InterPro"/>
</dbReference>
<feature type="transmembrane region" description="Helical" evidence="2">
    <location>
        <begin position="129"/>
        <end position="150"/>
    </location>
</feature>
<feature type="coiled-coil region" evidence="1">
    <location>
        <begin position="158"/>
        <end position="185"/>
    </location>
</feature>
<dbReference type="RefSeq" id="WP_119669227.1">
    <property type="nucleotide sequence ID" value="NZ_QXED01000005.1"/>
</dbReference>
<keyword evidence="2" id="KW-1133">Transmembrane helix</keyword>
<dbReference type="Proteomes" id="UP000283523">
    <property type="component" value="Unassembled WGS sequence"/>
</dbReference>
<dbReference type="InterPro" id="IPR050640">
    <property type="entry name" value="Bact_2-comp_sensor_kinase"/>
</dbReference>
<sequence>MAALSLNTKIRRFLRPPRRYVYAAALLMSLIRYGLIFLYFPQFDGDERLFISTISFAFVIIMWESVNAFNAYLNHRLPFEKGVLRRFFVQTGTCLIVLIVIQTSVTIYVERYYSEYFPIQFANAIKVASFGLNIFIVVSVNTAYFGFYFFEKWKNNLVEKEKWEKEKAVLQKQRLNAQYENLKNQLNPHFLFNSLSSLDGLIDEDPALARKFLQQLSRVFRYVLQHKEKELVPLETELTFIKNYVSLLKTRYDGALEVTVLIADDALEQAIVPVTLQVLIENAIKHNTINEANPLTISITAAEGFLTVANPVQRKRQVATSNGQGLNNLKMLYQYLSPLPVTIAETQQLFSVRIPLLSMDVTRLSGSNAAKPTPIV</sequence>
<accession>A0A418M6C8</accession>
<feature type="transmembrane region" description="Helical" evidence="2">
    <location>
        <begin position="87"/>
        <end position="109"/>
    </location>
</feature>
<name>A0A418M6C8_9BACT</name>
<feature type="transmembrane region" description="Helical" evidence="2">
    <location>
        <begin position="20"/>
        <end position="43"/>
    </location>
</feature>
<dbReference type="AlphaFoldDB" id="A0A418M6C8"/>
<evidence type="ECO:0000313" key="4">
    <source>
        <dbReference type="EMBL" id="RIV21433.1"/>
    </source>
</evidence>
<evidence type="ECO:0000313" key="5">
    <source>
        <dbReference type="Proteomes" id="UP000283523"/>
    </source>
</evidence>
<gene>
    <name evidence="4" type="ORF">DYU11_18680</name>
</gene>
<keyword evidence="1" id="KW-0175">Coiled coil</keyword>
<dbReference type="EMBL" id="QXED01000005">
    <property type="protein sequence ID" value="RIV21433.1"/>
    <property type="molecule type" value="Genomic_DNA"/>
</dbReference>
<comment type="caution">
    <text evidence="4">The sequence shown here is derived from an EMBL/GenBank/DDBJ whole genome shotgun (WGS) entry which is preliminary data.</text>
</comment>
<keyword evidence="4" id="KW-0418">Kinase</keyword>
<evidence type="ECO:0000256" key="2">
    <source>
        <dbReference type="SAM" id="Phobius"/>
    </source>
</evidence>
<proteinExistence type="predicted"/>
<dbReference type="InterPro" id="IPR010559">
    <property type="entry name" value="Sig_transdc_His_kin_internal"/>
</dbReference>
<dbReference type="GO" id="GO:0016020">
    <property type="term" value="C:membrane"/>
    <property type="evidence" value="ECO:0007669"/>
    <property type="project" value="InterPro"/>
</dbReference>
<dbReference type="PANTHER" id="PTHR34220:SF7">
    <property type="entry name" value="SENSOR HISTIDINE KINASE YPDA"/>
    <property type="match status" value="1"/>
</dbReference>
<feature type="domain" description="Signal transduction histidine kinase internal region" evidence="3">
    <location>
        <begin position="177"/>
        <end position="254"/>
    </location>
</feature>
<dbReference type="PANTHER" id="PTHR34220">
    <property type="entry name" value="SENSOR HISTIDINE KINASE YPDA"/>
    <property type="match status" value="1"/>
</dbReference>
<keyword evidence="5" id="KW-1185">Reference proteome</keyword>
<keyword evidence="2" id="KW-0472">Membrane</keyword>
<feature type="transmembrane region" description="Helical" evidence="2">
    <location>
        <begin position="49"/>
        <end position="66"/>
    </location>
</feature>
<reference evidence="4 5" key="1">
    <citation type="submission" date="2018-08" db="EMBL/GenBank/DDBJ databases">
        <title>Fibrisoma montanum sp. nov., isolated from Danxia mountain soil.</title>
        <authorList>
            <person name="Huang Y."/>
        </authorList>
    </citation>
    <scope>NUCLEOTIDE SEQUENCE [LARGE SCALE GENOMIC DNA]</scope>
    <source>
        <strain evidence="4 5">HYT19</strain>
    </source>
</reference>
<evidence type="ECO:0000259" key="3">
    <source>
        <dbReference type="Pfam" id="PF06580"/>
    </source>
</evidence>
<evidence type="ECO:0000256" key="1">
    <source>
        <dbReference type="SAM" id="Coils"/>
    </source>
</evidence>
<dbReference type="OrthoDB" id="927174at2"/>
<dbReference type="Pfam" id="PF06580">
    <property type="entry name" value="His_kinase"/>
    <property type="match status" value="1"/>
</dbReference>
<keyword evidence="2" id="KW-0812">Transmembrane</keyword>
<organism evidence="4 5">
    <name type="scientific">Fibrisoma montanum</name>
    <dbReference type="NCBI Taxonomy" id="2305895"/>
    <lineage>
        <taxon>Bacteria</taxon>
        <taxon>Pseudomonadati</taxon>
        <taxon>Bacteroidota</taxon>
        <taxon>Cytophagia</taxon>
        <taxon>Cytophagales</taxon>
        <taxon>Spirosomataceae</taxon>
        <taxon>Fibrisoma</taxon>
    </lineage>
</organism>
<keyword evidence="4" id="KW-0808">Transferase</keyword>
<protein>
    <submittedName>
        <fullName evidence="4">Histidine kinase</fullName>
    </submittedName>
</protein>